<evidence type="ECO:0000256" key="2">
    <source>
        <dbReference type="ARBA" id="ARBA00022692"/>
    </source>
</evidence>
<dbReference type="PANTHER" id="PTHR43027:SF1">
    <property type="entry name" value="DOXORUBICIN RESISTANCE ABC TRANSPORTER PERMEASE PROTEIN DRRC-RELATED"/>
    <property type="match status" value="1"/>
</dbReference>
<dbReference type="InterPro" id="IPR013525">
    <property type="entry name" value="ABC2_TM"/>
</dbReference>
<feature type="transmembrane region" description="Helical" evidence="5">
    <location>
        <begin position="286"/>
        <end position="305"/>
    </location>
</feature>
<reference evidence="7 8" key="1">
    <citation type="submission" date="2010-12" db="EMBL/GenBank/DDBJ databases">
        <title>The Genome Sequence of Coprobacillus sp. strain 29_1.</title>
        <authorList>
            <consortium name="The Broad Institute Genome Sequencing Platform"/>
            <person name="Earl A."/>
            <person name="Ward D."/>
            <person name="Feldgarden M."/>
            <person name="Gevers D."/>
            <person name="Daigneault M."/>
            <person name="Sibley C.D."/>
            <person name="White A."/>
            <person name="Strauss J."/>
            <person name="Allen-Vercoe E."/>
            <person name="Young S.K."/>
            <person name="Zeng Q."/>
            <person name="Gargeya S."/>
            <person name="Fitzgerald M."/>
            <person name="Haas B."/>
            <person name="Abouelleil A."/>
            <person name="Alvarado L."/>
            <person name="Arachchi H.M."/>
            <person name="Berlin A."/>
            <person name="Brown A."/>
            <person name="Chapman S.B."/>
            <person name="Chen Z."/>
            <person name="Dunbar C."/>
            <person name="Freedman E."/>
            <person name="Gearin G."/>
            <person name="Gellesch M."/>
            <person name="Goldberg J."/>
            <person name="Griggs A."/>
            <person name="Gujja S."/>
            <person name="Heilman E."/>
            <person name="Heiman D."/>
            <person name="Howarth C."/>
            <person name="Larson L."/>
            <person name="Lui A."/>
            <person name="MacDonald P.J.P."/>
            <person name="Mehta T."/>
            <person name="Montmayeur A."/>
            <person name="Murphy C."/>
            <person name="Neiman D."/>
            <person name="Pearson M."/>
            <person name="Priest M."/>
            <person name="Roberts A."/>
            <person name="Saif S."/>
            <person name="Shea T."/>
            <person name="Shenoy N."/>
            <person name="Sisk P."/>
            <person name="Stolte C."/>
            <person name="Sykes S."/>
            <person name="White J."/>
            <person name="Yandava C."/>
            <person name="Nusbaum C."/>
            <person name="Birren B."/>
        </authorList>
    </citation>
    <scope>NUCLEOTIDE SEQUENCE [LARGE SCALE GENOMIC DNA]</scope>
    <source>
        <strain evidence="7 8">29_1</strain>
    </source>
</reference>
<evidence type="ECO:0000313" key="7">
    <source>
        <dbReference type="EMBL" id="EFW04076.1"/>
    </source>
</evidence>
<evidence type="ECO:0000313" key="8">
    <source>
        <dbReference type="Proteomes" id="UP000003157"/>
    </source>
</evidence>
<protein>
    <submittedName>
        <fullName evidence="7">ABC-2 type transporter</fullName>
    </submittedName>
</protein>
<dbReference type="eggNOG" id="COG0842">
    <property type="taxonomic scope" value="Bacteria"/>
</dbReference>
<name>E7GC67_9FIRM</name>
<keyword evidence="2 5" id="KW-0812">Transmembrane</keyword>
<evidence type="ECO:0000256" key="4">
    <source>
        <dbReference type="ARBA" id="ARBA00023136"/>
    </source>
</evidence>
<feature type="transmembrane region" description="Helical" evidence="5">
    <location>
        <begin position="224"/>
        <end position="243"/>
    </location>
</feature>
<dbReference type="OrthoDB" id="9771731at2"/>
<dbReference type="Pfam" id="PF12698">
    <property type="entry name" value="ABC2_membrane_3"/>
    <property type="match status" value="1"/>
</dbReference>
<feature type="domain" description="ABC-2 type transporter transmembrane" evidence="6">
    <location>
        <begin position="16"/>
        <end position="363"/>
    </location>
</feature>
<dbReference type="RefSeq" id="WP_008789447.1">
    <property type="nucleotide sequence ID" value="NZ_AKCB01000001.1"/>
</dbReference>
<keyword evidence="4 5" id="KW-0472">Membrane</keyword>
<dbReference type="STRING" id="100884.GCA_000269565_00010"/>
<organism evidence="7 8">
    <name type="scientific">Coprobacillus cateniformis</name>
    <dbReference type="NCBI Taxonomy" id="100884"/>
    <lineage>
        <taxon>Bacteria</taxon>
        <taxon>Bacillati</taxon>
        <taxon>Bacillota</taxon>
        <taxon>Erysipelotrichia</taxon>
        <taxon>Erysipelotrichales</taxon>
        <taxon>Coprobacillaceae</taxon>
        <taxon>Coprobacillus</taxon>
    </lineage>
</organism>
<dbReference type="EMBL" id="ADKX01000039">
    <property type="protein sequence ID" value="EFW04076.1"/>
    <property type="molecule type" value="Genomic_DNA"/>
</dbReference>
<evidence type="ECO:0000256" key="3">
    <source>
        <dbReference type="ARBA" id="ARBA00022989"/>
    </source>
</evidence>
<proteinExistence type="predicted"/>
<dbReference type="InterPro" id="IPR052902">
    <property type="entry name" value="ABC-2_transporter"/>
</dbReference>
<gene>
    <name evidence="7" type="ORF">HMPREF9488_02359</name>
</gene>
<feature type="transmembrane region" description="Helical" evidence="5">
    <location>
        <begin position="255"/>
        <end position="274"/>
    </location>
</feature>
<evidence type="ECO:0000259" key="6">
    <source>
        <dbReference type="Pfam" id="PF12698"/>
    </source>
</evidence>
<evidence type="ECO:0000256" key="1">
    <source>
        <dbReference type="ARBA" id="ARBA00004141"/>
    </source>
</evidence>
<dbReference type="HOGENOM" id="CLU_055441_0_0_9"/>
<evidence type="ECO:0000256" key="5">
    <source>
        <dbReference type="SAM" id="Phobius"/>
    </source>
</evidence>
<dbReference type="PANTHER" id="PTHR43027">
    <property type="entry name" value="DOXORUBICIN RESISTANCE ABC TRANSPORTER PERMEASE PROTEIN DRRC-RELATED"/>
    <property type="match status" value="1"/>
</dbReference>
<feature type="transmembrane region" description="Helical" evidence="5">
    <location>
        <begin position="343"/>
        <end position="364"/>
    </location>
</feature>
<comment type="subcellular location">
    <subcellularLocation>
        <location evidence="1">Membrane</location>
        <topology evidence="1">Multi-pass membrane protein</topology>
    </subcellularLocation>
</comment>
<dbReference type="GO" id="GO:0016020">
    <property type="term" value="C:membrane"/>
    <property type="evidence" value="ECO:0007669"/>
    <property type="project" value="UniProtKB-SubCell"/>
</dbReference>
<keyword evidence="3 5" id="KW-1133">Transmembrane helix</keyword>
<dbReference type="Proteomes" id="UP000003157">
    <property type="component" value="Unassembled WGS sequence"/>
</dbReference>
<accession>E7GC67</accession>
<sequence>MHSFIYQAKLLFRDRTMMFWTFLFPLILATFFNLAFSKLNSSEGFEPSKLAVVEVKENKELKSLLNELSKETDDQLLDVQYVSLTQAQQLLSDEDIDGYLTIDNTLKISVKENGIAQTIIQSVIDSYQQTTHTMNSIAKENPQALVQIIQEDLNMNQDYFESRQMSSLDVTVIYFYTLIGMTCMYGGFWGLKVSTNIEANLSRQGTRIQVAPVSKVKMILTGNIAAFIMQYLAMLLLLGYLTLGLNIAFGDQIGYILLLMAVGSYVGITLGNLIGNLFKCSENTKISILTSASLFCSFLSGMMVIDLKYIIQENVPILGYINPVSVITDALYALYYYPTYERFLLNVSILAVMGVILTMISVLLSRRKKYDSL</sequence>
<comment type="caution">
    <text evidence="7">The sequence shown here is derived from an EMBL/GenBank/DDBJ whole genome shotgun (WGS) entry which is preliminary data.</text>
</comment>
<keyword evidence="8" id="KW-1185">Reference proteome</keyword>
<feature type="transmembrane region" description="Helical" evidence="5">
    <location>
        <begin position="317"/>
        <end position="337"/>
    </location>
</feature>
<dbReference type="GO" id="GO:0140359">
    <property type="term" value="F:ABC-type transporter activity"/>
    <property type="evidence" value="ECO:0007669"/>
    <property type="project" value="InterPro"/>
</dbReference>
<dbReference type="AlphaFoldDB" id="E7GC67"/>
<feature type="transmembrane region" description="Helical" evidence="5">
    <location>
        <begin position="17"/>
        <end position="36"/>
    </location>
</feature>
<feature type="transmembrane region" description="Helical" evidence="5">
    <location>
        <begin position="172"/>
        <end position="191"/>
    </location>
</feature>
<dbReference type="GeneID" id="78227948"/>